<dbReference type="Proteomes" id="UP000291144">
    <property type="component" value="Unassembled WGS sequence"/>
</dbReference>
<evidence type="ECO:0000256" key="4">
    <source>
        <dbReference type="ARBA" id="ARBA00022777"/>
    </source>
</evidence>
<gene>
    <name evidence="8" type="ORF">E0H73_09110</name>
</gene>
<evidence type="ECO:0000256" key="1">
    <source>
        <dbReference type="ARBA" id="ARBA00012513"/>
    </source>
</evidence>
<keyword evidence="3" id="KW-0547">Nucleotide-binding</keyword>
<keyword evidence="5" id="KW-0067">ATP-binding</keyword>
<evidence type="ECO:0000259" key="7">
    <source>
        <dbReference type="PROSITE" id="PS50011"/>
    </source>
</evidence>
<dbReference type="OrthoDB" id="9762169at2"/>
<dbReference type="EMBL" id="SJKB01000002">
    <property type="protein sequence ID" value="TCC64533.1"/>
    <property type="molecule type" value="Genomic_DNA"/>
</dbReference>
<dbReference type="InterPro" id="IPR000719">
    <property type="entry name" value="Prot_kinase_dom"/>
</dbReference>
<dbReference type="SUPFAM" id="SSF56112">
    <property type="entry name" value="Protein kinase-like (PK-like)"/>
    <property type="match status" value="1"/>
</dbReference>
<dbReference type="PANTHER" id="PTHR43671">
    <property type="entry name" value="SERINE/THREONINE-PROTEIN KINASE NEK"/>
    <property type="match status" value="1"/>
</dbReference>
<dbReference type="PANTHER" id="PTHR43671:SF13">
    <property type="entry name" value="SERINE_THREONINE-PROTEIN KINASE NEK2"/>
    <property type="match status" value="1"/>
</dbReference>
<evidence type="ECO:0000256" key="2">
    <source>
        <dbReference type="ARBA" id="ARBA00022679"/>
    </source>
</evidence>
<reference evidence="8 9" key="1">
    <citation type="submission" date="2019-02" db="EMBL/GenBank/DDBJ databases">
        <title>Kribbella capetownensis sp. nov. and Kribbella speibonae sp. nov., isolated from soil.</title>
        <authorList>
            <person name="Curtis S.M."/>
            <person name="Norton I."/>
            <person name="Everest G.J."/>
            <person name="Meyers P.R."/>
        </authorList>
    </citation>
    <scope>NUCLEOTIDE SEQUENCE [LARGE SCALE GENOMIC DNA]</scope>
    <source>
        <strain evidence="8 9">NRRL B-24813</strain>
    </source>
</reference>
<organism evidence="8 9">
    <name type="scientific">Kribbella pittospori</name>
    <dbReference type="NCBI Taxonomy" id="722689"/>
    <lineage>
        <taxon>Bacteria</taxon>
        <taxon>Bacillati</taxon>
        <taxon>Actinomycetota</taxon>
        <taxon>Actinomycetes</taxon>
        <taxon>Propionibacteriales</taxon>
        <taxon>Kribbellaceae</taxon>
        <taxon>Kribbella</taxon>
    </lineage>
</organism>
<dbReference type="RefSeq" id="WP_131353038.1">
    <property type="nucleotide sequence ID" value="NZ_SJKB01000002.1"/>
</dbReference>
<dbReference type="Pfam" id="PF00069">
    <property type="entry name" value="Pkinase"/>
    <property type="match status" value="1"/>
</dbReference>
<comment type="caution">
    <text evidence="8">The sequence shown here is derived from an EMBL/GenBank/DDBJ whole genome shotgun (WGS) entry which is preliminary data.</text>
</comment>
<dbReference type="PROSITE" id="PS50011">
    <property type="entry name" value="PROTEIN_KINASE_DOM"/>
    <property type="match status" value="1"/>
</dbReference>
<evidence type="ECO:0000313" key="9">
    <source>
        <dbReference type="Proteomes" id="UP000291144"/>
    </source>
</evidence>
<sequence length="126" mass="13948">MRRPAEPPSDVYALGCVLYQLVTGHPPFLADEPASIMFQHVRREPVPLSELRPELARDVEALLLWMLTKDPTERPTAAQVADGVQPPVTGGLPVRGQPRGRCAPELSPDWHWCCRQLSESSSPQGM</sequence>
<dbReference type="GO" id="GO:0004674">
    <property type="term" value="F:protein serine/threonine kinase activity"/>
    <property type="evidence" value="ECO:0007669"/>
    <property type="project" value="UniProtKB-EC"/>
</dbReference>
<keyword evidence="4" id="KW-0418">Kinase</keyword>
<keyword evidence="9" id="KW-1185">Reference proteome</keyword>
<dbReference type="Gene3D" id="1.10.510.10">
    <property type="entry name" value="Transferase(Phosphotransferase) domain 1"/>
    <property type="match status" value="1"/>
</dbReference>
<evidence type="ECO:0000313" key="8">
    <source>
        <dbReference type="EMBL" id="TCC64533.1"/>
    </source>
</evidence>
<dbReference type="InterPro" id="IPR050660">
    <property type="entry name" value="NEK_Ser/Thr_kinase"/>
</dbReference>
<dbReference type="InterPro" id="IPR011009">
    <property type="entry name" value="Kinase-like_dom_sf"/>
</dbReference>
<dbReference type="EC" id="2.7.11.1" evidence="1"/>
<protein>
    <recommendedName>
        <fullName evidence="1">non-specific serine/threonine protein kinase</fullName>
        <ecNumber evidence="1">2.7.11.1</ecNumber>
    </recommendedName>
</protein>
<evidence type="ECO:0000256" key="3">
    <source>
        <dbReference type="ARBA" id="ARBA00022741"/>
    </source>
</evidence>
<dbReference type="GO" id="GO:0005524">
    <property type="term" value="F:ATP binding"/>
    <property type="evidence" value="ECO:0007669"/>
    <property type="project" value="UniProtKB-KW"/>
</dbReference>
<proteinExistence type="predicted"/>
<evidence type="ECO:0000256" key="6">
    <source>
        <dbReference type="SAM" id="MobiDB-lite"/>
    </source>
</evidence>
<feature type="region of interest" description="Disordered" evidence="6">
    <location>
        <begin position="74"/>
        <end position="101"/>
    </location>
</feature>
<keyword evidence="2" id="KW-0808">Transferase</keyword>
<evidence type="ECO:0000256" key="5">
    <source>
        <dbReference type="ARBA" id="ARBA00022840"/>
    </source>
</evidence>
<accession>A0A4R0KU55</accession>
<feature type="domain" description="Protein kinase" evidence="7">
    <location>
        <begin position="1"/>
        <end position="88"/>
    </location>
</feature>
<dbReference type="AlphaFoldDB" id="A0A4R0KU55"/>
<name>A0A4R0KU55_9ACTN</name>